<name>A0A3L6DG59_MAIZE</name>
<gene>
    <name evidence="2" type="ORF">Zm00014a_001742</name>
</gene>
<comment type="caution">
    <text evidence="2">The sequence shown here is derived from an EMBL/GenBank/DDBJ whole genome shotgun (WGS) entry which is preliminary data.</text>
</comment>
<evidence type="ECO:0000256" key="1">
    <source>
        <dbReference type="SAM" id="SignalP"/>
    </source>
</evidence>
<dbReference type="EMBL" id="NCVQ01000010">
    <property type="protein sequence ID" value="PWZ07063.1"/>
    <property type="molecule type" value="Genomic_DNA"/>
</dbReference>
<keyword evidence="1" id="KW-0732">Signal</keyword>
<feature type="signal peptide" evidence="1">
    <location>
        <begin position="1"/>
        <end position="29"/>
    </location>
</feature>
<dbReference type="AlphaFoldDB" id="A0A3L6DG59"/>
<organism evidence="2">
    <name type="scientific">Zea mays</name>
    <name type="common">Maize</name>
    <dbReference type="NCBI Taxonomy" id="4577"/>
    <lineage>
        <taxon>Eukaryota</taxon>
        <taxon>Viridiplantae</taxon>
        <taxon>Streptophyta</taxon>
        <taxon>Embryophyta</taxon>
        <taxon>Tracheophyta</taxon>
        <taxon>Spermatophyta</taxon>
        <taxon>Magnoliopsida</taxon>
        <taxon>Liliopsida</taxon>
        <taxon>Poales</taxon>
        <taxon>Poaceae</taxon>
        <taxon>PACMAD clade</taxon>
        <taxon>Panicoideae</taxon>
        <taxon>Andropogonodae</taxon>
        <taxon>Andropogoneae</taxon>
        <taxon>Tripsacinae</taxon>
        <taxon>Zea</taxon>
    </lineage>
</organism>
<evidence type="ECO:0008006" key="3">
    <source>
        <dbReference type="Google" id="ProtNLM"/>
    </source>
</evidence>
<evidence type="ECO:0000313" key="2">
    <source>
        <dbReference type="EMBL" id="PWZ07063.1"/>
    </source>
</evidence>
<reference evidence="2" key="1">
    <citation type="journal article" date="2018" name="Nat. Genet.">
        <title>Extensive intraspecific gene order and gene structural variations between Mo17 and other maize genomes.</title>
        <authorList>
            <person name="Sun S."/>
            <person name="Zhou Y."/>
            <person name="Chen J."/>
            <person name="Shi J."/>
            <person name="Zhao H."/>
            <person name="Zhao H."/>
            <person name="Song W."/>
            <person name="Zhang M."/>
            <person name="Cui Y."/>
            <person name="Dong X."/>
            <person name="Liu H."/>
            <person name="Ma X."/>
            <person name="Jiao Y."/>
            <person name="Wang B."/>
            <person name="Wei X."/>
            <person name="Stein J.C."/>
            <person name="Glaubitz J.C."/>
            <person name="Lu F."/>
            <person name="Yu G."/>
            <person name="Liang C."/>
            <person name="Fengler K."/>
            <person name="Li B."/>
            <person name="Rafalski A."/>
            <person name="Schnable P.S."/>
            <person name="Ware D.H."/>
            <person name="Buckler E.S."/>
            <person name="Lai J."/>
        </authorList>
    </citation>
    <scope>NUCLEOTIDE SEQUENCE [LARGE SCALE GENOMIC DNA]</scope>
    <source>
        <tissue evidence="2">Seedling</tissue>
    </source>
</reference>
<feature type="chain" id="PRO_5018155086" description="Secreted protein" evidence="1">
    <location>
        <begin position="30"/>
        <end position="109"/>
    </location>
</feature>
<protein>
    <recommendedName>
        <fullName evidence="3">Secreted protein</fullName>
    </recommendedName>
</protein>
<proteinExistence type="predicted"/>
<accession>A0A3L6DG59</accession>
<sequence length="109" mass="11592">MVLLSAAAPISLLALSIVAPLLAPPRSNCCPPYSTSSSSPPPQLWCMLGHHDVPAPMKVRLAAAPWWPSTWSTVMTPCRAPLLPPCPSPRSSRGSFIADMGTELVRSEC</sequence>
<dbReference type="Proteomes" id="UP000251960">
    <property type="component" value="Chromosome 9"/>
</dbReference>